<protein>
    <submittedName>
        <fullName evidence="1">Uncharacterized protein</fullName>
    </submittedName>
</protein>
<dbReference type="AlphaFoldDB" id="X1TZ48"/>
<dbReference type="EMBL" id="BARW01007170">
    <property type="protein sequence ID" value="GAI85334.1"/>
    <property type="molecule type" value="Genomic_DNA"/>
</dbReference>
<reference evidence="1" key="1">
    <citation type="journal article" date="2014" name="Front. Microbiol.">
        <title>High frequency of phylogenetically diverse reductive dehalogenase-homologous genes in deep subseafloor sedimentary metagenomes.</title>
        <authorList>
            <person name="Kawai M."/>
            <person name="Futagami T."/>
            <person name="Toyoda A."/>
            <person name="Takaki Y."/>
            <person name="Nishi S."/>
            <person name="Hori S."/>
            <person name="Arai W."/>
            <person name="Tsubouchi T."/>
            <person name="Morono Y."/>
            <person name="Uchiyama I."/>
            <person name="Ito T."/>
            <person name="Fujiyama A."/>
            <person name="Inagaki F."/>
            <person name="Takami H."/>
        </authorList>
    </citation>
    <scope>NUCLEOTIDE SEQUENCE</scope>
    <source>
        <strain evidence="1">Expedition CK06-06</strain>
    </source>
</reference>
<name>X1TZ48_9ZZZZ</name>
<accession>X1TZ48</accession>
<gene>
    <name evidence="1" type="ORF">S12H4_14986</name>
</gene>
<evidence type="ECO:0000313" key="1">
    <source>
        <dbReference type="EMBL" id="GAI85334.1"/>
    </source>
</evidence>
<sequence>MPKQKRWTIKRNLSQAANNIDHAINNVVTAGHEFEGVHPDYYQSFCSIAINLARIKECIAELEDLI</sequence>
<proteinExistence type="predicted"/>
<comment type="caution">
    <text evidence="1">The sequence shown here is derived from an EMBL/GenBank/DDBJ whole genome shotgun (WGS) entry which is preliminary data.</text>
</comment>
<organism evidence="1">
    <name type="scientific">marine sediment metagenome</name>
    <dbReference type="NCBI Taxonomy" id="412755"/>
    <lineage>
        <taxon>unclassified sequences</taxon>
        <taxon>metagenomes</taxon>
        <taxon>ecological metagenomes</taxon>
    </lineage>
</organism>